<evidence type="ECO:0000313" key="2">
    <source>
        <dbReference type="Proteomes" id="UP000013063"/>
    </source>
</evidence>
<protein>
    <submittedName>
        <fullName evidence="1">Uncharacterized protein</fullName>
    </submittedName>
</protein>
<dbReference type="EMBL" id="APMP01000003">
    <property type="protein sequence ID" value="ENZ83171.1"/>
    <property type="molecule type" value="Genomic_DNA"/>
</dbReference>
<keyword evidence="2" id="KW-1185">Reference proteome</keyword>
<dbReference type="AlphaFoldDB" id="R0D3J5"/>
<proteinExistence type="predicted"/>
<accession>R0D3J5</accession>
<organism evidence="1 2">
    <name type="scientific">Caulobacter vibrioides OR37</name>
    <dbReference type="NCBI Taxonomy" id="1292034"/>
    <lineage>
        <taxon>Bacteria</taxon>
        <taxon>Pseudomonadati</taxon>
        <taxon>Pseudomonadota</taxon>
        <taxon>Alphaproteobacteria</taxon>
        <taxon>Caulobacterales</taxon>
        <taxon>Caulobacteraceae</taxon>
        <taxon>Caulobacter</taxon>
    </lineage>
</organism>
<dbReference type="PATRIC" id="fig|1292034.3.peg.938"/>
<dbReference type="OrthoDB" id="9255577at2"/>
<evidence type="ECO:0000313" key="1">
    <source>
        <dbReference type="EMBL" id="ENZ83171.1"/>
    </source>
</evidence>
<sequence>MAFDKILWVVNYDKLSDFVAEASAAKVTGVAIRTDNDLDAAITAFHAKNIKVYGWRWPSAKEDAAMKEAAKAVALFGKGLDGYYVDPEGEKGKPYDWDLPGLGPLAAKFSQTIANAAAGKPYGVTSHYRGKAQHKNLPWAEFFQHATVLLPQAYWRVEGGVVGHGDPADNYAQALKFWKATGGKLERIKPMAGEIAFAKPAEINAYAAAAAANHVSELHFYTATDTVKPAVWAAIAAL</sequence>
<comment type="caution">
    <text evidence="1">The sequence shown here is derived from an EMBL/GenBank/DDBJ whole genome shotgun (WGS) entry which is preliminary data.</text>
</comment>
<reference evidence="1 2" key="1">
    <citation type="journal article" date="2013" name="Genome Announc.">
        <title>Draft Genome Sequence for Caulobacter sp. Strain OR37, a Bacterium Tolerant to Heavy Metals.</title>
        <authorList>
            <person name="Utturkar S.M."/>
            <person name="Bollmann A."/>
            <person name="Brzoska R.M."/>
            <person name="Klingeman D.M."/>
            <person name="Epstein S.E."/>
            <person name="Palumbo A.V."/>
            <person name="Brown S.D."/>
        </authorList>
    </citation>
    <scope>NUCLEOTIDE SEQUENCE [LARGE SCALE GENOMIC DNA]</scope>
    <source>
        <strain evidence="1 2">OR37</strain>
    </source>
</reference>
<dbReference type="RefSeq" id="WP_004616365.1">
    <property type="nucleotide sequence ID" value="NZ_APMP01000003.1"/>
</dbReference>
<dbReference type="Proteomes" id="UP000013063">
    <property type="component" value="Unassembled WGS sequence"/>
</dbReference>
<gene>
    <name evidence="1" type="ORF">OR37_00946</name>
</gene>
<name>R0D3J5_CAUVI</name>